<comment type="similarity">
    <text evidence="2">Belongs to the band 7/mec-2 family.</text>
</comment>
<dbReference type="OrthoDB" id="9809197at2"/>
<dbReference type="SUPFAM" id="SSF117892">
    <property type="entry name" value="Band 7/SPFH domain"/>
    <property type="match status" value="1"/>
</dbReference>
<reference evidence="4 5" key="1">
    <citation type="submission" date="2018-02" db="EMBL/GenBank/DDBJ databases">
        <title>Genome sequence of Desulfovibrio carbinolicus DSM 3852.</title>
        <authorList>
            <person name="Wilbanks E."/>
            <person name="Skennerton C.T."/>
            <person name="Orphan V.J."/>
        </authorList>
    </citation>
    <scope>NUCLEOTIDE SEQUENCE [LARGE SCALE GENOMIC DNA]</scope>
    <source>
        <strain evidence="4 5">DSM 3852</strain>
    </source>
</reference>
<organism evidence="4 5">
    <name type="scientific">Solidesulfovibrio carbinolicus</name>
    <dbReference type="NCBI Taxonomy" id="296842"/>
    <lineage>
        <taxon>Bacteria</taxon>
        <taxon>Pseudomonadati</taxon>
        <taxon>Thermodesulfobacteriota</taxon>
        <taxon>Desulfovibrionia</taxon>
        <taxon>Desulfovibrionales</taxon>
        <taxon>Desulfovibrionaceae</taxon>
        <taxon>Solidesulfovibrio</taxon>
    </lineage>
</organism>
<dbReference type="KEGG" id="dcb:C3Y92_19245"/>
<dbReference type="Pfam" id="PF16200">
    <property type="entry name" value="Band_7_C"/>
    <property type="match status" value="1"/>
</dbReference>
<evidence type="ECO:0000259" key="3">
    <source>
        <dbReference type="SMART" id="SM00244"/>
    </source>
</evidence>
<dbReference type="InterPro" id="IPR036013">
    <property type="entry name" value="Band_7/SPFH_dom_sf"/>
</dbReference>
<dbReference type="PANTHER" id="PTHR43327:SF10">
    <property type="entry name" value="STOMATIN-LIKE PROTEIN 2, MITOCHONDRIAL"/>
    <property type="match status" value="1"/>
</dbReference>
<dbReference type="GO" id="GO:0005886">
    <property type="term" value="C:plasma membrane"/>
    <property type="evidence" value="ECO:0007669"/>
    <property type="project" value="UniProtKB-ARBA"/>
</dbReference>
<protein>
    <submittedName>
        <fullName evidence="4">Paraslipin</fullName>
    </submittedName>
</protein>
<dbReference type="PRINTS" id="PR00721">
    <property type="entry name" value="STOMATIN"/>
</dbReference>
<dbReference type="CDD" id="cd08829">
    <property type="entry name" value="SPFH_paraslipin"/>
    <property type="match status" value="1"/>
</dbReference>
<comment type="subcellular location">
    <subcellularLocation>
        <location evidence="1">Membrane</location>
        <topology evidence="1">Single-pass membrane protein</topology>
    </subcellularLocation>
</comment>
<dbReference type="GO" id="GO:0098552">
    <property type="term" value="C:side of membrane"/>
    <property type="evidence" value="ECO:0007669"/>
    <property type="project" value="UniProtKB-ARBA"/>
</dbReference>
<dbReference type="InterPro" id="IPR001107">
    <property type="entry name" value="Band_7"/>
</dbReference>
<name>A0A4P6HPM9_9BACT</name>
<dbReference type="PANTHER" id="PTHR43327">
    <property type="entry name" value="STOMATIN-LIKE PROTEIN 2, MITOCHONDRIAL"/>
    <property type="match status" value="1"/>
</dbReference>
<sequence>MTPSLFALSAVAVFVVVVLLKGAVIVPQKSEVIIERLGKFSRKLEAGFHILIPFIDRAAYTFSLKEQVIDIPPQVCITKDNVSVEIDGIVYLEIQDAQKTAYGIDNYLRAATQMAQTTLRSAIGKIDLDKTFEEREKINVEVVTAIDEAAMTWGVKVLRYEIKDITPPESVKRAMEAQMTAERQKRADIAASEGLRQAMINQSEGEKQKKINEATGQAAQVTLIAEAEAKKIDLIATATAEGIRKVALTLKEAGGMEAVNMRLAEQYITAFGNLAKTNNTILMPANVADVAGMIGAAMATVKEVKDVKTA</sequence>
<feature type="domain" description="Band 7" evidence="3">
    <location>
        <begin position="21"/>
        <end position="179"/>
    </location>
</feature>
<proteinExistence type="inferred from homology"/>
<dbReference type="Pfam" id="PF01145">
    <property type="entry name" value="Band_7"/>
    <property type="match status" value="1"/>
</dbReference>
<evidence type="ECO:0000313" key="5">
    <source>
        <dbReference type="Proteomes" id="UP000293296"/>
    </source>
</evidence>
<keyword evidence="5" id="KW-1185">Reference proteome</keyword>
<dbReference type="InterPro" id="IPR001972">
    <property type="entry name" value="Stomatin_HflK_fam"/>
</dbReference>
<dbReference type="InterPro" id="IPR050710">
    <property type="entry name" value="Band7/mec-2_domain"/>
</dbReference>
<evidence type="ECO:0000256" key="2">
    <source>
        <dbReference type="ARBA" id="ARBA00008164"/>
    </source>
</evidence>
<evidence type="ECO:0000313" key="4">
    <source>
        <dbReference type="EMBL" id="QAZ69257.1"/>
    </source>
</evidence>
<accession>A0A4P6HPM9</accession>
<dbReference type="RefSeq" id="WP_129355483.1">
    <property type="nucleotide sequence ID" value="NZ_CP026538.1"/>
</dbReference>
<gene>
    <name evidence="4" type="ORF">C3Y92_19245</name>
</gene>
<dbReference type="InterPro" id="IPR032435">
    <property type="entry name" value="STML2-like_C"/>
</dbReference>
<dbReference type="EMBL" id="CP026538">
    <property type="protein sequence ID" value="QAZ69257.1"/>
    <property type="molecule type" value="Genomic_DNA"/>
</dbReference>
<dbReference type="Gene3D" id="3.30.479.30">
    <property type="entry name" value="Band 7 domain"/>
    <property type="match status" value="1"/>
</dbReference>
<dbReference type="FunFam" id="3.30.479.30:FF:000004">
    <property type="entry name" value="Putative membrane protease family, stomatin"/>
    <property type="match status" value="1"/>
</dbReference>
<evidence type="ECO:0000256" key="1">
    <source>
        <dbReference type="ARBA" id="ARBA00004167"/>
    </source>
</evidence>
<dbReference type="Proteomes" id="UP000293296">
    <property type="component" value="Chromosome"/>
</dbReference>
<dbReference type="AlphaFoldDB" id="A0A4P6HPM9"/>
<dbReference type="SMART" id="SM00244">
    <property type="entry name" value="PHB"/>
    <property type="match status" value="1"/>
</dbReference>